<protein>
    <submittedName>
        <fullName evidence="2">Uncharacterized membrane protein YhaH, DUF805 family</fullName>
    </submittedName>
</protein>
<organism evidence="2 3">
    <name type="scientific">Ruminobacter amylophilus</name>
    <dbReference type="NCBI Taxonomy" id="867"/>
    <lineage>
        <taxon>Bacteria</taxon>
        <taxon>Pseudomonadati</taxon>
        <taxon>Pseudomonadota</taxon>
        <taxon>Gammaproteobacteria</taxon>
        <taxon>Aeromonadales</taxon>
        <taxon>Succinivibrionaceae</taxon>
        <taxon>Ruminobacter</taxon>
    </lineage>
</organism>
<evidence type="ECO:0000256" key="1">
    <source>
        <dbReference type="SAM" id="Phobius"/>
    </source>
</evidence>
<evidence type="ECO:0000313" key="3">
    <source>
        <dbReference type="Proteomes" id="UP000243745"/>
    </source>
</evidence>
<accession>A0A662ZM35</accession>
<keyword evidence="1" id="KW-1133">Transmembrane helix</keyword>
<sequence length="162" mass="18454">MSLNQNTGAGRDDNYGDYGFVSHRDAGLGIFNIRFIRSPSHDRGYSFMDAFKTCINKMFTIRGRACRSEFWWYALFMFFLVMPLIAGCVPDDVMIGSALELLAKISLAAVTIRRLHDKNRNGLWIVPVFLPWIGSVYLFMLLVCFCFKGTPEENRYGVDPLG</sequence>
<dbReference type="AlphaFoldDB" id="A0A662ZM35"/>
<dbReference type="GO" id="GO:0005886">
    <property type="term" value="C:plasma membrane"/>
    <property type="evidence" value="ECO:0007669"/>
    <property type="project" value="TreeGrafter"/>
</dbReference>
<feature type="transmembrane region" description="Helical" evidence="1">
    <location>
        <begin position="70"/>
        <end position="87"/>
    </location>
</feature>
<evidence type="ECO:0000313" key="2">
    <source>
        <dbReference type="EMBL" id="SFP59681.1"/>
    </source>
</evidence>
<dbReference type="InterPro" id="IPR008523">
    <property type="entry name" value="DUF805"/>
</dbReference>
<gene>
    <name evidence="2" type="ORF">SAMN02910344_01826</name>
</gene>
<dbReference type="OrthoDB" id="9812349at2"/>
<keyword evidence="1" id="KW-0472">Membrane</keyword>
<feature type="transmembrane region" description="Helical" evidence="1">
    <location>
        <begin position="124"/>
        <end position="150"/>
    </location>
</feature>
<dbReference type="PANTHER" id="PTHR34980:SF2">
    <property type="entry name" value="INNER MEMBRANE PROTEIN YHAH-RELATED"/>
    <property type="match status" value="1"/>
</dbReference>
<name>A0A662ZM35_9GAMM</name>
<dbReference type="Proteomes" id="UP000243745">
    <property type="component" value="Unassembled WGS sequence"/>
</dbReference>
<dbReference type="RefSeq" id="WP_093143042.1">
    <property type="nucleotide sequence ID" value="NZ_FOXF01000041.1"/>
</dbReference>
<dbReference type="PANTHER" id="PTHR34980">
    <property type="entry name" value="INNER MEMBRANE PROTEIN-RELATED-RELATED"/>
    <property type="match status" value="1"/>
</dbReference>
<dbReference type="EMBL" id="FOXF01000041">
    <property type="protein sequence ID" value="SFP59681.1"/>
    <property type="molecule type" value="Genomic_DNA"/>
</dbReference>
<dbReference type="Pfam" id="PF05656">
    <property type="entry name" value="DUF805"/>
    <property type="match status" value="1"/>
</dbReference>
<keyword evidence="3" id="KW-1185">Reference proteome</keyword>
<keyword evidence="1" id="KW-0812">Transmembrane</keyword>
<proteinExistence type="predicted"/>
<reference evidence="2 3" key="1">
    <citation type="submission" date="2016-10" db="EMBL/GenBank/DDBJ databases">
        <authorList>
            <person name="Varghese N."/>
            <person name="Submissions S."/>
        </authorList>
    </citation>
    <scope>NUCLEOTIDE SEQUENCE [LARGE SCALE GENOMIC DNA]</scope>
    <source>
        <strain evidence="2 3">DSM 1361</strain>
    </source>
</reference>